<dbReference type="PANTHER" id="PTHR43191:SF2">
    <property type="entry name" value="RRNA METHYLTRANSFERASE 3, MITOCHONDRIAL"/>
    <property type="match status" value="1"/>
</dbReference>
<dbReference type="EMBL" id="FOQA01000001">
    <property type="protein sequence ID" value="SFH58718.1"/>
    <property type="molecule type" value="Genomic_DNA"/>
</dbReference>
<dbReference type="InterPro" id="IPR029064">
    <property type="entry name" value="Ribosomal_eL30-like_sf"/>
</dbReference>
<sequence length="272" mass="29738">MKEKTIQSTSNIMVKKAATLHLRKHRKKSQQFLLEGIYGIKDALKNPSSIECVFYEEKIKCSTDGKSLIQRLEDEKINTLHVTEVVMKKIADTSTPQGIVAIVSMPVHEVKQVLENSAYVLILDAIQDPGNMGTLIRSADAAGFDAVVLTAGCTDPYSSKCIRAATGAMLFLPVVEAPSFREILSIMEAQEYQILGAALQNGIPYTQVNYRTPTALIIGNESKGIRPDILTEVHQTVTIPMLGKTQSVNAAIAGSILMFHLSASCRKTETML</sequence>
<evidence type="ECO:0000256" key="2">
    <source>
        <dbReference type="ARBA" id="ARBA00022603"/>
    </source>
</evidence>
<dbReference type="InterPro" id="IPR053888">
    <property type="entry name" value="MRM3-like_sub_bind"/>
</dbReference>
<dbReference type="Proteomes" id="UP000199287">
    <property type="component" value="Unassembled WGS sequence"/>
</dbReference>
<keyword evidence="3 5" id="KW-0808">Transferase</keyword>
<evidence type="ECO:0000256" key="3">
    <source>
        <dbReference type="ARBA" id="ARBA00022679"/>
    </source>
</evidence>
<accession>A0A1I3B8V5</accession>
<dbReference type="InterPro" id="IPR013123">
    <property type="entry name" value="SpoU_subst-bd"/>
</dbReference>
<evidence type="ECO:0000313" key="6">
    <source>
        <dbReference type="Proteomes" id="UP000199287"/>
    </source>
</evidence>
<dbReference type="GO" id="GO:0032259">
    <property type="term" value="P:methylation"/>
    <property type="evidence" value="ECO:0007669"/>
    <property type="project" value="UniProtKB-KW"/>
</dbReference>
<evidence type="ECO:0000259" key="4">
    <source>
        <dbReference type="SMART" id="SM00967"/>
    </source>
</evidence>
<evidence type="ECO:0000313" key="5">
    <source>
        <dbReference type="EMBL" id="SFH58718.1"/>
    </source>
</evidence>
<protein>
    <submittedName>
        <fullName evidence="5">RNA methyltransferase, TrmH family</fullName>
    </submittedName>
</protein>
<dbReference type="SMART" id="SM00967">
    <property type="entry name" value="SpoU_sub_bind"/>
    <property type="match status" value="1"/>
</dbReference>
<gene>
    <name evidence="5" type="ORF">SAMN05192551_101659</name>
</gene>
<dbReference type="SUPFAM" id="SSF55315">
    <property type="entry name" value="L30e-like"/>
    <property type="match status" value="1"/>
</dbReference>
<dbReference type="InterPro" id="IPR029026">
    <property type="entry name" value="tRNA_m1G_MTases_N"/>
</dbReference>
<dbReference type="InterPro" id="IPR029028">
    <property type="entry name" value="Alpha/beta_knot_MTases"/>
</dbReference>
<dbReference type="Pfam" id="PF22435">
    <property type="entry name" value="MRM3-like_sub_bind"/>
    <property type="match status" value="1"/>
</dbReference>
<dbReference type="PANTHER" id="PTHR43191">
    <property type="entry name" value="RRNA METHYLTRANSFERASE 3"/>
    <property type="match status" value="1"/>
</dbReference>
<dbReference type="SUPFAM" id="SSF75217">
    <property type="entry name" value="alpha/beta knot"/>
    <property type="match status" value="1"/>
</dbReference>
<dbReference type="AlphaFoldDB" id="A0A1I3B8V5"/>
<name>A0A1I3B8V5_9FIRM</name>
<organism evidence="5 6">
    <name type="scientific">Tindallia magadiensis</name>
    <dbReference type="NCBI Taxonomy" id="69895"/>
    <lineage>
        <taxon>Bacteria</taxon>
        <taxon>Bacillati</taxon>
        <taxon>Bacillota</taxon>
        <taxon>Clostridia</taxon>
        <taxon>Peptostreptococcales</taxon>
        <taxon>Tindalliaceae</taxon>
        <taxon>Tindallia</taxon>
    </lineage>
</organism>
<keyword evidence="6" id="KW-1185">Reference proteome</keyword>
<dbReference type="Gene3D" id="3.40.1280.10">
    <property type="match status" value="1"/>
</dbReference>
<dbReference type="InterPro" id="IPR051259">
    <property type="entry name" value="rRNA_Methyltransferase"/>
</dbReference>
<dbReference type="RefSeq" id="WP_177208753.1">
    <property type="nucleotide sequence ID" value="NZ_FOQA01000001.1"/>
</dbReference>
<dbReference type="GO" id="GO:0008173">
    <property type="term" value="F:RNA methyltransferase activity"/>
    <property type="evidence" value="ECO:0007669"/>
    <property type="project" value="InterPro"/>
</dbReference>
<feature type="domain" description="RNA 2-O ribose methyltransferase substrate binding" evidence="4">
    <location>
        <begin position="33"/>
        <end position="109"/>
    </location>
</feature>
<reference evidence="6" key="1">
    <citation type="submission" date="2016-10" db="EMBL/GenBank/DDBJ databases">
        <authorList>
            <person name="Varghese N."/>
            <person name="Submissions S."/>
        </authorList>
    </citation>
    <scope>NUCLEOTIDE SEQUENCE [LARGE SCALE GENOMIC DNA]</scope>
    <source>
        <strain evidence="6">Z-7934</strain>
    </source>
</reference>
<keyword evidence="2 5" id="KW-0489">Methyltransferase</keyword>
<dbReference type="GO" id="GO:0003723">
    <property type="term" value="F:RNA binding"/>
    <property type="evidence" value="ECO:0007669"/>
    <property type="project" value="InterPro"/>
</dbReference>
<dbReference type="InterPro" id="IPR001537">
    <property type="entry name" value="SpoU_MeTrfase"/>
</dbReference>
<dbReference type="Gene3D" id="3.30.1330.30">
    <property type="match status" value="1"/>
</dbReference>
<dbReference type="Pfam" id="PF00588">
    <property type="entry name" value="SpoU_methylase"/>
    <property type="match status" value="1"/>
</dbReference>
<dbReference type="STRING" id="69895.SAMN05192551_101659"/>
<proteinExistence type="inferred from homology"/>
<dbReference type="GO" id="GO:0006396">
    <property type="term" value="P:RNA processing"/>
    <property type="evidence" value="ECO:0007669"/>
    <property type="project" value="InterPro"/>
</dbReference>
<comment type="similarity">
    <text evidence="1">Belongs to the class IV-like SAM-binding methyltransferase superfamily. RNA methyltransferase TrmH family.</text>
</comment>
<dbReference type="GO" id="GO:0005737">
    <property type="term" value="C:cytoplasm"/>
    <property type="evidence" value="ECO:0007669"/>
    <property type="project" value="UniProtKB-ARBA"/>
</dbReference>
<evidence type="ECO:0000256" key="1">
    <source>
        <dbReference type="ARBA" id="ARBA00007228"/>
    </source>
</evidence>
<dbReference type="CDD" id="cd18095">
    <property type="entry name" value="SpoU-like_rRNA-MTase"/>
    <property type="match status" value="1"/>
</dbReference>